<dbReference type="Proteomes" id="UP000830198">
    <property type="component" value="Chromosome"/>
</dbReference>
<evidence type="ECO:0000313" key="3">
    <source>
        <dbReference type="Proteomes" id="UP000830198"/>
    </source>
</evidence>
<keyword evidence="3" id="KW-1185">Reference proteome</keyword>
<dbReference type="CDD" id="cd00146">
    <property type="entry name" value="PKD"/>
    <property type="match status" value="2"/>
</dbReference>
<dbReference type="InterPro" id="IPR013783">
    <property type="entry name" value="Ig-like_fold"/>
</dbReference>
<feature type="domain" description="PKD" evidence="1">
    <location>
        <begin position="138"/>
        <end position="195"/>
    </location>
</feature>
<dbReference type="InterPro" id="IPR035986">
    <property type="entry name" value="PKD_dom_sf"/>
</dbReference>
<reference evidence="2 3" key="1">
    <citation type="submission" date="2022-04" db="EMBL/GenBank/DDBJ databases">
        <title>The arsenic-methylating capacity of Chitinophaga filiformis YT5 during chitin decomposition.</title>
        <authorList>
            <person name="Chen G."/>
            <person name="Liang Y."/>
        </authorList>
    </citation>
    <scope>NUCLEOTIDE SEQUENCE [LARGE SCALE GENOMIC DNA]</scope>
    <source>
        <strain evidence="2 3">YT5</strain>
    </source>
</reference>
<protein>
    <submittedName>
        <fullName evidence="2">PKD domain-containing protein</fullName>
    </submittedName>
</protein>
<evidence type="ECO:0000313" key="2">
    <source>
        <dbReference type="EMBL" id="UPK71816.1"/>
    </source>
</evidence>
<organism evidence="2 3">
    <name type="scientific">Chitinophaga filiformis</name>
    <name type="common">Myxococcus filiformis</name>
    <name type="synonym">Flexibacter filiformis</name>
    <dbReference type="NCBI Taxonomy" id="104663"/>
    <lineage>
        <taxon>Bacteria</taxon>
        <taxon>Pseudomonadati</taxon>
        <taxon>Bacteroidota</taxon>
        <taxon>Chitinophagia</taxon>
        <taxon>Chitinophagales</taxon>
        <taxon>Chitinophagaceae</taxon>
        <taxon>Chitinophaga</taxon>
    </lineage>
</organism>
<dbReference type="SMART" id="SM00089">
    <property type="entry name" value="PKD"/>
    <property type="match status" value="3"/>
</dbReference>
<proteinExistence type="predicted"/>
<dbReference type="PROSITE" id="PS51257">
    <property type="entry name" value="PROKAR_LIPOPROTEIN"/>
    <property type="match status" value="1"/>
</dbReference>
<dbReference type="PROSITE" id="PS50093">
    <property type="entry name" value="PKD"/>
    <property type="match status" value="1"/>
</dbReference>
<dbReference type="EMBL" id="CP095855">
    <property type="protein sequence ID" value="UPK71816.1"/>
    <property type="molecule type" value="Genomic_DNA"/>
</dbReference>
<dbReference type="Pfam" id="PF00801">
    <property type="entry name" value="PKD"/>
    <property type="match status" value="3"/>
</dbReference>
<sequence>MNKITYGLGLCLLLTSCFKEVGIPVTTDFIYTAKDSIYTAPANISFTNRTIGATHFKWTFEGGDPASSDYENPGTVVFKRAGDYKITLEAWNEDERQVKTQQIHIDSTVNIAFDAKVLVNDFSPVTVHLINNTIGASAYKWTFENGEPASATAQSPPDVTFTTPGTHKIILQVTNGGQEFTTEKIITVKPALTNDFTMEPSFEDDDYEAPLTAILESKAANLLTRKWTATGGAIANDTAANTTIYFKDPGTYQVTLTAENGKESKTVTKIIDVKANTGLRTLRDVKLGINAAQSAIGAYYATRLRKVFRKGDDLTTAGKDIDIVFFGLNQGFSYNKFISPDSTSTYAFGSIPGATYTRYINSQEACGCGLSFTAADFDAMTDDAPLKSLSISNSAEGGVPFTNALSPRIVLFRTADGRMGAIKVKSFVPDGTSSYIIVDIKVQK</sequence>
<evidence type="ECO:0000259" key="1">
    <source>
        <dbReference type="PROSITE" id="PS50093"/>
    </source>
</evidence>
<dbReference type="Gene3D" id="2.60.40.10">
    <property type="entry name" value="Immunoglobulins"/>
    <property type="match status" value="3"/>
</dbReference>
<dbReference type="InterPro" id="IPR000601">
    <property type="entry name" value="PKD_dom"/>
</dbReference>
<accession>A0ABY4IAK0</accession>
<name>A0ABY4IAK0_CHIFI</name>
<dbReference type="InterPro" id="IPR022409">
    <property type="entry name" value="PKD/Chitinase_dom"/>
</dbReference>
<gene>
    <name evidence="2" type="ORF">MYF79_11035</name>
</gene>
<dbReference type="RefSeq" id="WP_247813929.1">
    <property type="nucleotide sequence ID" value="NZ_CP095855.1"/>
</dbReference>
<dbReference type="SUPFAM" id="SSF49299">
    <property type="entry name" value="PKD domain"/>
    <property type="match status" value="3"/>
</dbReference>